<feature type="transmembrane region" description="Helical" evidence="7">
    <location>
        <begin position="106"/>
        <end position="127"/>
    </location>
</feature>
<evidence type="ECO:0000256" key="5">
    <source>
        <dbReference type="ARBA" id="ARBA00022989"/>
    </source>
</evidence>
<comment type="caution">
    <text evidence="9">The sequence shown here is derived from an EMBL/GenBank/DDBJ whole genome shotgun (WGS) entry which is preliminary data.</text>
</comment>
<dbReference type="EC" id="3.4.21.-" evidence="9"/>
<organism evidence="9 10">
    <name type="scientific">Luteimonas composti</name>
    <dbReference type="NCBI Taxonomy" id="398257"/>
    <lineage>
        <taxon>Bacteria</taxon>
        <taxon>Pseudomonadati</taxon>
        <taxon>Pseudomonadota</taxon>
        <taxon>Gammaproteobacteria</taxon>
        <taxon>Lysobacterales</taxon>
        <taxon>Lysobacteraceae</taxon>
        <taxon>Luteimonas</taxon>
    </lineage>
</organism>
<comment type="subcellular location">
    <subcellularLocation>
        <location evidence="1">Membrane</location>
        <topology evidence="1">Multi-pass membrane protein</topology>
    </subcellularLocation>
</comment>
<keyword evidence="2" id="KW-1003">Cell membrane</keyword>
<protein>
    <submittedName>
        <fullName evidence="9">Rhomboid family intramembrane serine protease</fullName>
        <ecNumber evidence="9">3.4.21.-</ecNumber>
    </submittedName>
</protein>
<proteinExistence type="predicted"/>
<gene>
    <name evidence="9" type="ORF">QF205_05005</name>
</gene>
<reference evidence="9" key="2">
    <citation type="submission" date="2023-04" db="EMBL/GenBank/DDBJ databases">
        <authorList>
            <person name="Sun J.-Q."/>
        </authorList>
    </citation>
    <scope>NUCLEOTIDE SEQUENCE</scope>
    <source>
        <strain evidence="9">CC-YY355</strain>
    </source>
</reference>
<dbReference type="SUPFAM" id="SSF144091">
    <property type="entry name" value="Rhomboid-like"/>
    <property type="match status" value="1"/>
</dbReference>
<keyword evidence="4 7" id="KW-0812">Transmembrane</keyword>
<keyword evidence="3" id="KW-0997">Cell inner membrane</keyword>
<dbReference type="GO" id="GO:0008233">
    <property type="term" value="F:peptidase activity"/>
    <property type="evidence" value="ECO:0007669"/>
    <property type="project" value="UniProtKB-KW"/>
</dbReference>
<evidence type="ECO:0000256" key="1">
    <source>
        <dbReference type="ARBA" id="ARBA00004141"/>
    </source>
</evidence>
<evidence type="ECO:0000313" key="10">
    <source>
        <dbReference type="Proteomes" id="UP001160550"/>
    </source>
</evidence>
<dbReference type="PANTHER" id="PTHR43066:SF26">
    <property type="entry name" value="RHOMBOID PROTEASE GLPG"/>
    <property type="match status" value="1"/>
</dbReference>
<dbReference type="EMBL" id="JARYGX010000013">
    <property type="protein sequence ID" value="MDH7452444.1"/>
    <property type="molecule type" value="Genomic_DNA"/>
</dbReference>
<evidence type="ECO:0000256" key="6">
    <source>
        <dbReference type="ARBA" id="ARBA00023136"/>
    </source>
</evidence>
<dbReference type="RefSeq" id="WP_280942043.1">
    <property type="nucleotide sequence ID" value="NZ_JARYGX010000013.1"/>
</dbReference>
<evidence type="ECO:0000256" key="3">
    <source>
        <dbReference type="ARBA" id="ARBA00022519"/>
    </source>
</evidence>
<evidence type="ECO:0000313" key="9">
    <source>
        <dbReference type="EMBL" id="MDH7452444.1"/>
    </source>
</evidence>
<dbReference type="Proteomes" id="UP001160550">
    <property type="component" value="Unassembled WGS sequence"/>
</dbReference>
<evidence type="ECO:0000259" key="8">
    <source>
        <dbReference type="Pfam" id="PF01694"/>
    </source>
</evidence>
<keyword evidence="6 7" id="KW-0472">Membrane</keyword>
<keyword evidence="5 7" id="KW-1133">Transmembrane helix</keyword>
<evidence type="ECO:0000256" key="4">
    <source>
        <dbReference type="ARBA" id="ARBA00022692"/>
    </source>
</evidence>
<dbReference type="InterPro" id="IPR022764">
    <property type="entry name" value="Peptidase_S54_rhomboid_dom"/>
</dbReference>
<dbReference type="Pfam" id="PF01694">
    <property type="entry name" value="Rhomboid"/>
    <property type="match status" value="1"/>
</dbReference>
<dbReference type="Gene3D" id="1.20.1540.10">
    <property type="entry name" value="Rhomboid-like"/>
    <property type="match status" value="1"/>
</dbReference>
<name>A0ABT6MPD4_9GAMM</name>
<feature type="transmembrane region" description="Helical" evidence="7">
    <location>
        <begin position="175"/>
        <end position="196"/>
    </location>
</feature>
<keyword evidence="9" id="KW-0378">Hydrolase</keyword>
<evidence type="ECO:0000256" key="7">
    <source>
        <dbReference type="SAM" id="Phobius"/>
    </source>
</evidence>
<reference evidence="9" key="1">
    <citation type="journal article" date="2007" name="Int. J. Syst. Evol. Microbiol.">
        <title>Luteimonas composti sp. nov., a moderately thermophilic bacterium isolated from food waste.</title>
        <authorList>
            <person name="Young C.C."/>
            <person name="Kampfer P."/>
            <person name="Chen W.M."/>
            <person name="Yen W.S."/>
            <person name="Arun A.B."/>
            <person name="Lai W.A."/>
            <person name="Shen F.T."/>
            <person name="Rekha P.D."/>
            <person name="Lin K.Y."/>
            <person name="Chou J.H."/>
        </authorList>
    </citation>
    <scope>NUCLEOTIDE SEQUENCE</scope>
    <source>
        <strain evidence="9">CC-YY355</strain>
    </source>
</reference>
<feature type="transmembrane region" description="Helical" evidence="7">
    <location>
        <begin position="78"/>
        <end position="100"/>
    </location>
</feature>
<keyword evidence="10" id="KW-1185">Reference proteome</keyword>
<keyword evidence="9" id="KW-0645">Protease</keyword>
<accession>A0ABT6MPD4</accession>
<evidence type="ECO:0000256" key="2">
    <source>
        <dbReference type="ARBA" id="ARBA00022475"/>
    </source>
</evidence>
<feature type="domain" description="Peptidase S54 rhomboid" evidence="8">
    <location>
        <begin position="38"/>
        <end position="183"/>
    </location>
</feature>
<dbReference type="GO" id="GO:0006508">
    <property type="term" value="P:proteolysis"/>
    <property type="evidence" value="ECO:0007669"/>
    <property type="project" value="UniProtKB-KW"/>
</dbReference>
<dbReference type="PANTHER" id="PTHR43066">
    <property type="entry name" value="RHOMBOID-RELATED PROTEIN"/>
    <property type="match status" value="1"/>
</dbReference>
<sequence>MVTFVLIGLTVLVSWQAFNNRALLERLLLWPPAIDRHRQYDRLVTHGFVHADMQHLLFNMITLFFFGRAIEPVFVDRIGQLGYAAFYLSAIVMAIMPTYFRHQKDAGYRSLGASGAVSAVLFSFILFAPWSLIFVFFVPVPAIVYAALYVGYSIWMDRRGGDNVNHSAHLWGAAYGILFTVLMEPRAASTFVARLLSPSFG</sequence>
<feature type="transmembrane region" description="Helical" evidence="7">
    <location>
        <begin position="134"/>
        <end position="155"/>
    </location>
</feature>
<dbReference type="InterPro" id="IPR035952">
    <property type="entry name" value="Rhomboid-like_sf"/>
</dbReference>